<feature type="transmembrane region" description="Helical" evidence="1">
    <location>
        <begin position="94"/>
        <end position="116"/>
    </location>
</feature>
<proteinExistence type="predicted"/>
<reference evidence="2 3" key="1">
    <citation type="submission" date="2024-01" db="EMBL/GenBank/DDBJ databases">
        <title>novel species in genus Adlercreutzia.</title>
        <authorList>
            <person name="Liu X."/>
        </authorList>
    </citation>
    <scope>NUCLEOTIDE SEQUENCE [LARGE SCALE GENOMIC DNA]</scope>
    <source>
        <strain evidence="2 3">R7</strain>
    </source>
</reference>
<organism evidence="2 3">
    <name type="scientific">Adlercreutzia wanghongyangiae</name>
    <dbReference type="NCBI Taxonomy" id="3111451"/>
    <lineage>
        <taxon>Bacteria</taxon>
        <taxon>Bacillati</taxon>
        <taxon>Actinomycetota</taxon>
        <taxon>Coriobacteriia</taxon>
        <taxon>Eggerthellales</taxon>
        <taxon>Eggerthellaceae</taxon>
        <taxon>Adlercreutzia</taxon>
    </lineage>
</organism>
<keyword evidence="3" id="KW-1185">Reference proteome</keyword>
<evidence type="ECO:0000256" key="1">
    <source>
        <dbReference type="SAM" id="Phobius"/>
    </source>
</evidence>
<keyword evidence="1" id="KW-0812">Transmembrane</keyword>
<dbReference type="RefSeq" id="WP_338209336.1">
    <property type="nucleotide sequence ID" value="NZ_JAYMFF010000005.1"/>
</dbReference>
<evidence type="ECO:0008006" key="4">
    <source>
        <dbReference type="Google" id="ProtNLM"/>
    </source>
</evidence>
<comment type="caution">
    <text evidence="2">The sequence shown here is derived from an EMBL/GenBank/DDBJ whole genome shotgun (WGS) entry which is preliminary data.</text>
</comment>
<protein>
    <recommendedName>
        <fullName evidence="4">Ferric oxidoreductase domain-containing protein</fullName>
    </recommendedName>
</protein>
<dbReference type="Proteomes" id="UP001349994">
    <property type="component" value="Unassembled WGS sequence"/>
</dbReference>
<keyword evidence="1" id="KW-1133">Transmembrane helix</keyword>
<sequence>MTFLLVLLATCLVVWATARLVGKCPAVLYVVSLGVAAASWLALLGDMPAGVGRALIMLVRHCYLPLSIFYAVMLIGALGEDSALRRRLQPVRGAWSIAGCLMVVGHLALYLAMYLPRLTSIASLRVNVVAMVALGLVLTVFTVVLGITSVKAVKKRMTAARWKSVQRLSYGFWGATYVHLLMVLLPSAAAGSVAAEVNLSCYTAVFALYLVLRVRRAIIDRTPAPSAVFDTTGEEFDSVAA</sequence>
<keyword evidence="1" id="KW-0472">Membrane</keyword>
<feature type="transmembrane region" description="Helical" evidence="1">
    <location>
        <begin position="168"/>
        <end position="187"/>
    </location>
</feature>
<name>A0ABU6IGH0_9ACTN</name>
<feature type="transmembrane region" description="Helical" evidence="1">
    <location>
        <begin position="193"/>
        <end position="212"/>
    </location>
</feature>
<feature type="transmembrane region" description="Helical" evidence="1">
    <location>
        <begin position="128"/>
        <end position="147"/>
    </location>
</feature>
<accession>A0ABU6IGH0</accession>
<evidence type="ECO:0000313" key="3">
    <source>
        <dbReference type="Proteomes" id="UP001349994"/>
    </source>
</evidence>
<feature type="transmembrane region" description="Helical" evidence="1">
    <location>
        <begin position="26"/>
        <end position="44"/>
    </location>
</feature>
<gene>
    <name evidence="2" type="ORF">VIN30_03580</name>
</gene>
<evidence type="ECO:0000313" key="2">
    <source>
        <dbReference type="EMBL" id="MEC4175525.1"/>
    </source>
</evidence>
<dbReference type="EMBL" id="JAYMFF010000005">
    <property type="protein sequence ID" value="MEC4175525.1"/>
    <property type="molecule type" value="Genomic_DNA"/>
</dbReference>